<dbReference type="Proteomes" id="UP000053424">
    <property type="component" value="Unassembled WGS sequence"/>
</dbReference>
<dbReference type="OrthoDB" id="3066747at2759"/>
<feature type="region of interest" description="Disordered" evidence="1">
    <location>
        <begin position="1"/>
        <end position="47"/>
    </location>
</feature>
<feature type="region of interest" description="Disordered" evidence="1">
    <location>
        <begin position="80"/>
        <end position="106"/>
    </location>
</feature>
<proteinExistence type="predicted"/>
<evidence type="ECO:0000256" key="1">
    <source>
        <dbReference type="SAM" id="MobiDB-lite"/>
    </source>
</evidence>
<sequence>MNTNPPPVGPASDAVSRRPTRARRSATVAGHPQHHPPTSPGVAPYIENTSHITGPGCLCSSCHLKPRLFPRDHHGRILLPKISDPSKPDSTTRFLTSMGPPRSRAPSAAAAIATAPSVLSRAMYEERGGSRPRPTQLDRGEGTSTGLSRLSGPGVPAGMRDDWTRLPPLLRDFEVPDPIFTQHATPRISHSQRNRSLTVAGRARPSKDSKPYDFKSNRPALRPQAVERSELDLGTRSSNQMPSPSPGSASQVYASHQSAPSSSSRTRRQSWPDPYEDLGADKFSQFMGPSNQPGRELNLSGSSTLSQPHSFGSSDTQATSSIASHPTFSTTPPNLSHPSFSQQEESMPLTQTQQPYQFQSSANNFEQSPQVITFNSRSENPKPNVWNQSDGSSQHIVGDDIPHDGPSTQQIQHRVRFQNPVTPDTKIPSPEHPRSLTGFQVKWDSERKRRQGYFAQEEGEEKSPFRHYNKTGCDFDG</sequence>
<feature type="region of interest" description="Disordered" evidence="1">
    <location>
        <begin position="182"/>
        <end position="477"/>
    </location>
</feature>
<dbReference type="AlphaFoldDB" id="A0A0C2Y6L6"/>
<feature type="compositionally biased region" description="Low complexity" evidence="1">
    <location>
        <begin position="254"/>
        <end position="264"/>
    </location>
</feature>
<gene>
    <name evidence="2" type="ORF">M413DRAFT_449015</name>
</gene>
<dbReference type="HOGENOM" id="CLU_572446_0_0_1"/>
<feature type="compositionally biased region" description="Polar residues" evidence="1">
    <location>
        <begin position="287"/>
        <end position="378"/>
    </location>
</feature>
<protein>
    <submittedName>
        <fullName evidence="2">Uncharacterized protein</fullName>
    </submittedName>
</protein>
<evidence type="ECO:0000313" key="2">
    <source>
        <dbReference type="EMBL" id="KIM36667.1"/>
    </source>
</evidence>
<reference evidence="2 3" key="1">
    <citation type="submission" date="2014-04" db="EMBL/GenBank/DDBJ databases">
        <authorList>
            <consortium name="DOE Joint Genome Institute"/>
            <person name="Kuo A."/>
            <person name="Gay G."/>
            <person name="Dore J."/>
            <person name="Kohler A."/>
            <person name="Nagy L.G."/>
            <person name="Floudas D."/>
            <person name="Copeland A."/>
            <person name="Barry K.W."/>
            <person name="Cichocki N."/>
            <person name="Veneault-Fourrey C."/>
            <person name="LaButti K."/>
            <person name="Lindquist E.A."/>
            <person name="Lipzen A."/>
            <person name="Lundell T."/>
            <person name="Morin E."/>
            <person name="Murat C."/>
            <person name="Sun H."/>
            <person name="Tunlid A."/>
            <person name="Henrissat B."/>
            <person name="Grigoriev I.V."/>
            <person name="Hibbett D.S."/>
            <person name="Martin F."/>
            <person name="Nordberg H.P."/>
            <person name="Cantor M.N."/>
            <person name="Hua S.X."/>
        </authorList>
    </citation>
    <scope>NUCLEOTIDE SEQUENCE [LARGE SCALE GENOMIC DNA]</scope>
    <source>
        <strain evidence="3">h7</strain>
    </source>
</reference>
<dbReference type="EMBL" id="KN831803">
    <property type="protein sequence ID" value="KIM36667.1"/>
    <property type="molecule type" value="Genomic_DNA"/>
</dbReference>
<feature type="compositionally biased region" description="Polar residues" evidence="1">
    <location>
        <begin position="182"/>
        <end position="197"/>
    </location>
</feature>
<evidence type="ECO:0000313" key="3">
    <source>
        <dbReference type="Proteomes" id="UP000053424"/>
    </source>
</evidence>
<organism evidence="2 3">
    <name type="scientific">Hebeloma cylindrosporum</name>
    <dbReference type="NCBI Taxonomy" id="76867"/>
    <lineage>
        <taxon>Eukaryota</taxon>
        <taxon>Fungi</taxon>
        <taxon>Dikarya</taxon>
        <taxon>Basidiomycota</taxon>
        <taxon>Agaricomycotina</taxon>
        <taxon>Agaricomycetes</taxon>
        <taxon>Agaricomycetidae</taxon>
        <taxon>Agaricales</taxon>
        <taxon>Agaricineae</taxon>
        <taxon>Hymenogastraceae</taxon>
        <taxon>Hebeloma</taxon>
    </lineage>
</organism>
<feature type="compositionally biased region" description="Basic and acidic residues" evidence="1">
    <location>
        <begin position="205"/>
        <end position="216"/>
    </location>
</feature>
<name>A0A0C2Y6L6_HEBCY</name>
<keyword evidence="3" id="KW-1185">Reference proteome</keyword>
<feature type="compositionally biased region" description="Polar residues" evidence="1">
    <location>
        <begin position="235"/>
        <end position="253"/>
    </location>
</feature>
<reference evidence="3" key="2">
    <citation type="submission" date="2015-01" db="EMBL/GenBank/DDBJ databases">
        <title>Evolutionary Origins and Diversification of the Mycorrhizal Mutualists.</title>
        <authorList>
            <consortium name="DOE Joint Genome Institute"/>
            <consortium name="Mycorrhizal Genomics Consortium"/>
            <person name="Kohler A."/>
            <person name="Kuo A."/>
            <person name="Nagy L.G."/>
            <person name="Floudas D."/>
            <person name="Copeland A."/>
            <person name="Barry K.W."/>
            <person name="Cichocki N."/>
            <person name="Veneault-Fourrey C."/>
            <person name="LaButti K."/>
            <person name="Lindquist E.A."/>
            <person name="Lipzen A."/>
            <person name="Lundell T."/>
            <person name="Morin E."/>
            <person name="Murat C."/>
            <person name="Riley R."/>
            <person name="Ohm R."/>
            <person name="Sun H."/>
            <person name="Tunlid A."/>
            <person name="Henrissat B."/>
            <person name="Grigoriev I.V."/>
            <person name="Hibbett D.S."/>
            <person name="Martin F."/>
        </authorList>
    </citation>
    <scope>NUCLEOTIDE SEQUENCE [LARGE SCALE GENOMIC DNA]</scope>
    <source>
        <strain evidence="3">h7</strain>
    </source>
</reference>
<feature type="region of interest" description="Disordered" evidence="1">
    <location>
        <begin position="125"/>
        <end position="163"/>
    </location>
</feature>
<accession>A0A0C2Y6L6</accession>
<feature type="compositionally biased region" description="Polar residues" evidence="1">
    <location>
        <begin position="385"/>
        <end position="395"/>
    </location>
</feature>